<name>A0A2C5XTJ3_9HYPO</name>
<keyword evidence="3" id="KW-1185">Reference proteome</keyword>
<dbReference type="Proteomes" id="UP000226192">
    <property type="component" value="Unassembled WGS sequence"/>
</dbReference>
<reference evidence="2 3" key="1">
    <citation type="submission" date="2017-06" db="EMBL/GenBank/DDBJ databases">
        <title>Ant-infecting Ophiocordyceps genomes reveal a high diversity of potential behavioral manipulation genes and a possible major role for enterotoxins.</title>
        <authorList>
            <person name="De Bekker C."/>
            <person name="Evans H.C."/>
            <person name="Brachmann A."/>
            <person name="Hughes D.P."/>
        </authorList>
    </citation>
    <scope>NUCLEOTIDE SEQUENCE [LARGE SCALE GENOMIC DNA]</scope>
    <source>
        <strain evidence="2 3">Map64</strain>
    </source>
</reference>
<organism evidence="2 3">
    <name type="scientific">Ophiocordyceps australis</name>
    <dbReference type="NCBI Taxonomy" id="1399860"/>
    <lineage>
        <taxon>Eukaryota</taxon>
        <taxon>Fungi</taxon>
        <taxon>Dikarya</taxon>
        <taxon>Ascomycota</taxon>
        <taxon>Pezizomycotina</taxon>
        <taxon>Sordariomycetes</taxon>
        <taxon>Hypocreomycetidae</taxon>
        <taxon>Hypocreales</taxon>
        <taxon>Ophiocordycipitaceae</taxon>
        <taxon>Ophiocordyceps</taxon>
    </lineage>
</organism>
<comment type="caution">
    <text evidence="2">The sequence shown here is derived from an EMBL/GenBank/DDBJ whole genome shotgun (WGS) entry which is preliminary data.</text>
</comment>
<dbReference type="EMBL" id="NJET01000138">
    <property type="protein sequence ID" value="PHH60595.1"/>
    <property type="molecule type" value="Genomic_DNA"/>
</dbReference>
<dbReference type="OrthoDB" id="5152687at2759"/>
<evidence type="ECO:0000313" key="3">
    <source>
        <dbReference type="Proteomes" id="UP000226192"/>
    </source>
</evidence>
<accession>A0A2C5XTJ3</accession>
<sequence>MPILFRSSVEVASTARAQRMQRNTSTEAMGRDEVESILWRKPTIEDESAEDNKSESVEDVGDGEPKWKLGEASAFKRAEQGASSKVRHEVVA</sequence>
<evidence type="ECO:0000313" key="2">
    <source>
        <dbReference type="EMBL" id="PHH60595.1"/>
    </source>
</evidence>
<proteinExistence type="predicted"/>
<evidence type="ECO:0000256" key="1">
    <source>
        <dbReference type="SAM" id="MobiDB-lite"/>
    </source>
</evidence>
<protein>
    <submittedName>
        <fullName evidence="2">Uncharacterized protein</fullName>
    </submittedName>
</protein>
<feature type="region of interest" description="Disordered" evidence="1">
    <location>
        <begin position="12"/>
        <end position="66"/>
    </location>
</feature>
<gene>
    <name evidence="2" type="ORF">CDD81_1422</name>
</gene>
<dbReference type="AlphaFoldDB" id="A0A2C5XTJ3"/>